<evidence type="ECO:0000256" key="3">
    <source>
        <dbReference type="ARBA" id="ARBA00022491"/>
    </source>
</evidence>
<organism evidence="8 9">
    <name type="scientific">Nitrosomonas eutropha (strain DSM 101675 / C91 / Nm57)</name>
    <dbReference type="NCBI Taxonomy" id="335283"/>
    <lineage>
        <taxon>Bacteria</taxon>
        <taxon>Pseudomonadati</taxon>
        <taxon>Pseudomonadota</taxon>
        <taxon>Betaproteobacteria</taxon>
        <taxon>Nitrosomonadales</taxon>
        <taxon>Nitrosomonadaceae</taxon>
        <taxon>Nitrosomonas</taxon>
    </lineage>
</organism>
<dbReference type="Proteomes" id="UP000001966">
    <property type="component" value="Chromosome"/>
</dbReference>
<dbReference type="GO" id="GO:0006276">
    <property type="term" value="P:plasmid maintenance"/>
    <property type="evidence" value="ECO:0007669"/>
    <property type="project" value="InterPro"/>
</dbReference>
<dbReference type="HOGENOM" id="CLU_3009679_0_0_4"/>
<dbReference type="GO" id="GO:0008657">
    <property type="term" value="F:DNA topoisomerase type II (double strand cut, ATP-hydrolyzing) inhibitor activity"/>
    <property type="evidence" value="ECO:0007669"/>
    <property type="project" value="InterPro"/>
</dbReference>
<accession>Q0ADY8</accession>
<dbReference type="eggNOG" id="ENOG503141N">
    <property type="taxonomic scope" value="Bacteria"/>
</dbReference>
<evidence type="ECO:0000313" key="9">
    <source>
        <dbReference type="Proteomes" id="UP000001966"/>
    </source>
</evidence>
<name>Q0ADY8_NITEC</name>
<reference evidence="8 9" key="1">
    <citation type="journal article" date="2007" name="Environ. Microbiol.">
        <title>Whole-genome analysis of the ammonia-oxidizing bacterium, Nitrosomonas eutropha C91: implications for niche adaptation.</title>
        <authorList>
            <person name="Stein L.Y."/>
            <person name="Arp D.J."/>
            <person name="Berube P.M."/>
            <person name="Chain P.S."/>
            <person name="Hauser L."/>
            <person name="Jetten M.S."/>
            <person name="Klotz M.G."/>
            <person name="Larimer F.W."/>
            <person name="Norton J.M."/>
            <person name="Op den Camp H.J.M."/>
            <person name="Shin M."/>
            <person name="Wei X."/>
        </authorList>
    </citation>
    <scope>NUCLEOTIDE SEQUENCE [LARGE SCALE GENOMIC DNA]</scope>
    <source>
        <strain evidence="9">DSM 101675 / C91 / Nm57</strain>
    </source>
</reference>
<dbReference type="Gene3D" id="2.30.30.110">
    <property type="match status" value="1"/>
</dbReference>
<evidence type="ECO:0000256" key="4">
    <source>
        <dbReference type="ARBA" id="ARBA00023015"/>
    </source>
</evidence>
<gene>
    <name evidence="8" type="ordered locus">Neut_2226</name>
</gene>
<evidence type="ECO:0000256" key="7">
    <source>
        <dbReference type="ARBA" id="ARBA00033135"/>
    </source>
</evidence>
<evidence type="ECO:0000256" key="5">
    <source>
        <dbReference type="ARBA" id="ARBA00023163"/>
    </source>
</evidence>
<sequence>MPTRLTPLLAIEGKDYLLETPKMSAVPRRILKSPVASFADMQARSTAALDFLFHGY</sequence>
<keyword evidence="5" id="KW-0804">Transcription</keyword>
<evidence type="ECO:0000256" key="2">
    <source>
        <dbReference type="ARBA" id="ARBA00015075"/>
    </source>
</evidence>
<evidence type="ECO:0000256" key="6">
    <source>
        <dbReference type="ARBA" id="ARBA00029628"/>
    </source>
</evidence>
<evidence type="ECO:0000256" key="1">
    <source>
        <dbReference type="ARBA" id="ARBA00005230"/>
    </source>
</evidence>
<proteinExistence type="inferred from homology"/>
<comment type="similarity">
    <text evidence="1">Belongs to the CcdB toxin family.</text>
</comment>
<evidence type="ECO:0000313" key="8">
    <source>
        <dbReference type="EMBL" id="ABI60444.1"/>
    </source>
</evidence>
<dbReference type="SUPFAM" id="SSF50118">
    <property type="entry name" value="Cell growth inhibitor/plasmid maintenance toxic component"/>
    <property type="match status" value="1"/>
</dbReference>
<dbReference type="InterPro" id="IPR002712">
    <property type="entry name" value="CcdB"/>
</dbReference>
<dbReference type="EMBL" id="CP000450">
    <property type="protein sequence ID" value="ABI60444.1"/>
    <property type="molecule type" value="Genomic_DNA"/>
</dbReference>
<dbReference type="KEGG" id="net:Neut_2226"/>
<dbReference type="AlphaFoldDB" id="Q0ADY8"/>
<dbReference type="InterPro" id="IPR011067">
    <property type="entry name" value="Plasmid_toxin/cell-grow_inhib"/>
</dbReference>
<protein>
    <recommendedName>
        <fullName evidence="2">Toxin CcdB</fullName>
    </recommendedName>
    <alternativeName>
        <fullName evidence="7">Cytotoxic protein CcdB</fullName>
    </alternativeName>
    <alternativeName>
        <fullName evidence="6">Protein LetD</fullName>
    </alternativeName>
</protein>
<keyword evidence="4" id="KW-0805">Transcription regulation</keyword>
<dbReference type="Pfam" id="PF01845">
    <property type="entry name" value="CcdB"/>
    <property type="match status" value="1"/>
</dbReference>
<keyword evidence="3" id="KW-0678">Repressor</keyword>